<accession>A0A840W394</accession>
<gene>
    <name evidence="2" type="ORF">HNR07_000910</name>
</gene>
<proteinExistence type="predicted"/>
<name>A0A840W394_9ACTN</name>
<protein>
    <submittedName>
        <fullName evidence="2">Uncharacterized protein</fullName>
    </submittedName>
</protein>
<dbReference type="RefSeq" id="WP_221318710.1">
    <property type="nucleotide sequence ID" value="NZ_BAAAKM010000011.1"/>
</dbReference>
<evidence type="ECO:0000313" key="2">
    <source>
        <dbReference type="EMBL" id="MBB5489773.1"/>
    </source>
</evidence>
<evidence type="ECO:0000256" key="1">
    <source>
        <dbReference type="SAM" id="MobiDB-lite"/>
    </source>
</evidence>
<comment type="caution">
    <text evidence="2">The sequence shown here is derived from an EMBL/GenBank/DDBJ whole genome shotgun (WGS) entry which is preliminary data.</text>
</comment>
<evidence type="ECO:0000313" key="3">
    <source>
        <dbReference type="Proteomes" id="UP000579647"/>
    </source>
</evidence>
<dbReference type="Proteomes" id="UP000579647">
    <property type="component" value="Unassembled WGS sequence"/>
</dbReference>
<reference evidence="2 3" key="1">
    <citation type="submission" date="2020-08" db="EMBL/GenBank/DDBJ databases">
        <title>Sequencing the genomes of 1000 actinobacteria strains.</title>
        <authorList>
            <person name="Klenk H.-P."/>
        </authorList>
    </citation>
    <scope>NUCLEOTIDE SEQUENCE [LARGE SCALE GENOMIC DNA]</scope>
    <source>
        <strain evidence="2 3">DSM 44598</strain>
    </source>
</reference>
<sequence>MKRVIAIGYDLGMVESICLRVDEVWAGLKFTHPKPGKVYRNSYGTLPQQRSEEYEEAESPEQGQ</sequence>
<keyword evidence="3" id="KW-1185">Reference proteome</keyword>
<dbReference type="EMBL" id="JACHDO010000001">
    <property type="protein sequence ID" value="MBB5489773.1"/>
    <property type="molecule type" value="Genomic_DNA"/>
</dbReference>
<dbReference type="AlphaFoldDB" id="A0A840W394"/>
<feature type="region of interest" description="Disordered" evidence="1">
    <location>
        <begin position="40"/>
        <end position="64"/>
    </location>
</feature>
<organism evidence="2 3">
    <name type="scientific">Nocardiopsis metallicus</name>
    <dbReference type="NCBI Taxonomy" id="179819"/>
    <lineage>
        <taxon>Bacteria</taxon>
        <taxon>Bacillati</taxon>
        <taxon>Actinomycetota</taxon>
        <taxon>Actinomycetes</taxon>
        <taxon>Streptosporangiales</taxon>
        <taxon>Nocardiopsidaceae</taxon>
        <taxon>Nocardiopsis</taxon>
    </lineage>
</organism>
<feature type="compositionally biased region" description="Acidic residues" evidence="1">
    <location>
        <begin position="53"/>
        <end position="64"/>
    </location>
</feature>